<feature type="transmembrane region" description="Helical" evidence="2">
    <location>
        <begin position="63"/>
        <end position="85"/>
    </location>
</feature>
<feature type="coiled-coil region" evidence="1">
    <location>
        <begin position="111"/>
        <end position="172"/>
    </location>
</feature>
<evidence type="ECO:0000256" key="2">
    <source>
        <dbReference type="SAM" id="Phobius"/>
    </source>
</evidence>
<accession>H2BXF8</accession>
<dbReference type="EMBL" id="JH594606">
    <property type="protein sequence ID" value="EHQ02040.1"/>
    <property type="molecule type" value="Genomic_DNA"/>
</dbReference>
<evidence type="ECO:0000256" key="1">
    <source>
        <dbReference type="SAM" id="Coils"/>
    </source>
</evidence>
<dbReference type="eggNOG" id="COG1196">
    <property type="taxonomic scope" value="Bacteria"/>
</dbReference>
<proteinExistence type="predicted"/>
<feature type="transmembrane region" description="Helical" evidence="2">
    <location>
        <begin position="20"/>
        <end position="43"/>
    </location>
</feature>
<reference evidence="4" key="1">
    <citation type="journal article" date="2012" name="Stand. Genomic Sci.">
        <title>Genome sequence of the Antarctic rhodopsins-containing flavobacterium Gillisia limnaea type strain (R-8282(T)).</title>
        <authorList>
            <person name="Riedel T."/>
            <person name="Held B."/>
            <person name="Nolan M."/>
            <person name="Lucas S."/>
            <person name="Lapidus A."/>
            <person name="Tice H."/>
            <person name="Del Rio T.G."/>
            <person name="Cheng J.F."/>
            <person name="Han C."/>
            <person name="Tapia R."/>
            <person name="Goodwin L.A."/>
            <person name="Pitluck S."/>
            <person name="Liolios K."/>
            <person name="Mavromatis K."/>
            <person name="Pagani I."/>
            <person name="Ivanova N."/>
            <person name="Mikhailova N."/>
            <person name="Pati A."/>
            <person name="Chen A."/>
            <person name="Palaniappan K."/>
            <person name="Land M."/>
            <person name="Rohde M."/>
            <person name="Tindall B.J."/>
            <person name="Detter J.C."/>
            <person name="Goker M."/>
            <person name="Bristow J."/>
            <person name="Eisen J.A."/>
            <person name="Markowitz V."/>
            <person name="Hugenholtz P."/>
            <person name="Kyrpides N.C."/>
            <person name="Klenk H.P."/>
            <person name="Woyke T."/>
        </authorList>
    </citation>
    <scope>NUCLEOTIDE SEQUENCE [LARGE SCALE GENOMIC DNA]</scope>
    <source>
        <strain evidence="4">DSM 15749 / LMG 21470 / R-8282</strain>
    </source>
</reference>
<keyword evidence="2" id="KW-0472">Membrane</keyword>
<dbReference type="RefSeq" id="WP_006988356.1">
    <property type="nucleotide sequence ID" value="NZ_JH594606.1"/>
</dbReference>
<evidence type="ECO:0000313" key="3">
    <source>
        <dbReference type="EMBL" id="EHQ02040.1"/>
    </source>
</evidence>
<gene>
    <name evidence="3" type="ORF">Gilli_1380</name>
</gene>
<keyword evidence="2" id="KW-1133">Transmembrane helix</keyword>
<keyword evidence="4" id="KW-1185">Reference proteome</keyword>
<dbReference type="HOGENOM" id="CLU_1007463_0_0_10"/>
<dbReference type="OrthoDB" id="1443905at2"/>
<name>H2BXF8_GILLR</name>
<keyword evidence="2" id="KW-0812">Transmembrane</keyword>
<keyword evidence="1" id="KW-0175">Coiled coil</keyword>
<evidence type="ECO:0000313" key="4">
    <source>
        <dbReference type="Proteomes" id="UP000003844"/>
    </source>
</evidence>
<dbReference type="Proteomes" id="UP000003844">
    <property type="component" value="Unassembled WGS sequence"/>
</dbReference>
<dbReference type="STRING" id="865937.Gilli_1380"/>
<dbReference type="AlphaFoldDB" id="H2BXF8"/>
<protein>
    <submittedName>
        <fullName evidence="3">Uncharacterized protein</fullName>
    </submittedName>
</protein>
<sequence length="276" mass="32797">MRNLFSTFFKTSEERLKNPFISSFIISFLALNWKAILIIGFSLKSIEEKINLIESDYNNINTFLILPLLIAVIYIAFLPYLMLLFDKISHSAVTGRKGSLLKQKIIDIKGQQSLAEEEVKLENLRADYKEKSDLNRKINRLKDEVDEKNKRIENLEIEKVQVHKELNDIHEHMKSNLEKHDILLERKHEKEQKDKNNFHDYKKFENKFLDEFVENANTLLRNNQYKNGEINDNKLLPFFNQNLIEKVYNSDSGKDKYYLTNRGQAILNEYYKERTL</sequence>
<organism evidence="3 4">
    <name type="scientific">Gillisia limnaea (strain DSM 15749 / LMG 21470 / R-8282)</name>
    <dbReference type="NCBI Taxonomy" id="865937"/>
    <lineage>
        <taxon>Bacteria</taxon>
        <taxon>Pseudomonadati</taxon>
        <taxon>Bacteroidota</taxon>
        <taxon>Flavobacteriia</taxon>
        <taxon>Flavobacteriales</taxon>
        <taxon>Flavobacteriaceae</taxon>
        <taxon>Gillisia</taxon>
    </lineage>
</organism>